<reference evidence="12" key="1">
    <citation type="submission" date="2025-08" db="UniProtKB">
        <authorList>
            <consortium name="RefSeq"/>
        </authorList>
    </citation>
    <scope>IDENTIFICATION</scope>
</reference>
<feature type="compositionally biased region" description="Low complexity" evidence="8">
    <location>
        <begin position="673"/>
        <end position="702"/>
    </location>
</feature>
<feature type="compositionally biased region" description="Gly residues" evidence="8">
    <location>
        <begin position="1"/>
        <end position="11"/>
    </location>
</feature>
<dbReference type="GO" id="GO:0046983">
    <property type="term" value="F:protein dimerization activity"/>
    <property type="evidence" value="ECO:0007669"/>
    <property type="project" value="InterPro"/>
</dbReference>
<dbReference type="NCBIfam" id="TIGR00229">
    <property type="entry name" value="sensory_box"/>
    <property type="match status" value="1"/>
</dbReference>
<feature type="region of interest" description="Disordered" evidence="8">
    <location>
        <begin position="618"/>
        <end position="702"/>
    </location>
</feature>
<protein>
    <recommendedName>
        <fullName evidence="7">Aryl hydrocarbon receptor nuclear translocator homolog</fullName>
    </recommendedName>
</protein>
<dbReference type="GO" id="GO:0005667">
    <property type="term" value="C:transcription regulator complex"/>
    <property type="evidence" value="ECO:0007669"/>
    <property type="project" value="InterPro"/>
</dbReference>
<proteinExistence type="predicted"/>
<dbReference type="InterPro" id="IPR011598">
    <property type="entry name" value="bHLH_dom"/>
</dbReference>
<dbReference type="SMART" id="SM00353">
    <property type="entry name" value="HLH"/>
    <property type="match status" value="1"/>
</dbReference>
<feature type="compositionally biased region" description="Pro residues" evidence="8">
    <location>
        <begin position="35"/>
        <end position="45"/>
    </location>
</feature>
<organism evidence="11 12">
    <name type="scientific">Dinoponera quadriceps</name>
    <name type="common">South American ant</name>
    <dbReference type="NCBI Taxonomy" id="609295"/>
    <lineage>
        <taxon>Eukaryota</taxon>
        <taxon>Metazoa</taxon>
        <taxon>Ecdysozoa</taxon>
        <taxon>Arthropoda</taxon>
        <taxon>Hexapoda</taxon>
        <taxon>Insecta</taxon>
        <taxon>Pterygota</taxon>
        <taxon>Neoptera</taxon>
        <taxon>Endopterygota</taxon>
        <taxon>Hymenoptera</taxon>
        <taxon>Apocrita</taxon>
        <taxon>Aculeata</taxon>
        <taxon>Formicoidea</taxon>
        <taxon>Formicidae</taxon>
        <taxon>Ponerinae</taxon>
        <taxon>Ponerini</taxon>
        <taxon>Dinoponera</taxon>
    </lineage>
</organism>
<sequence length="731" mass="79782">MYGGGGPGSAGYGTDPEPGPSHYPAATVGAYQLGLPPPPPPPPVCPATGSQLLSYSELSPHHIQQTHTEAQQPKRRRSDEDDPSGCKYRRLDDDNVQDKERFASRENHCEIERRRRNKMTAYITELSDMVPTCSALARKPDKLTILRMAVAHMKALRGTGNTATDNAYKPSFLTDQELKHLILEAADGFLFVVSCDTGRIIYVSDSVAPVLNYTQSDWYGTSLYSQVHPDDTEKVREQLSAAEPQHGGRVLDLKTGTVKKEGQSSMRLCMGSRRGFICRMKVGNLQTTGDMAAAHGLHRMKQRNSLGPPARDGQNYAVVHCTGYIKNWPPTGDFVPPCVPGVGLGDRGGVQAGPDGVVTDENASTHCCLVAIGRLQVTSTPNSSDLTGSNSNSEFISRHSTEGKFTFVDQRVGGILGYTPSELLGHPCYDFFHPEDLAHMRESFEQVLKLKGQVVSAMYRFRAKNRDWVWLRTSAFAFLNPFNEDIEYIVCTNTHTKPGYHPSSDGQTESEAVPAYGQPGLDYSLQRHPARDPLYSAHHMIQHPATVATASPQQPRPSSTQNVYQGYETTHSPIAYGSPGQQSASSSVLSRIQKPANTSPTPVQQAWAMGRQQPVTEGYQYSQLSPSRSPSGPTYTQLSSGARTPATQQYHAVTTVPNNPGMWGWQSQQHQTPQPDGQAGAQVAAQAQPPHPGQAGPGTQPQELSDMLQMLQDQGGSSGFEELNMFTTTFE</sequence>
<dbReference type="InterPro" id="IPR050933">
    <property type="entry name" value="Circadian_TF"/>
</dbReference>
<dbReference type="OrthoDB" id="71302at2759"/>
<dbReference type="InterPro" id="IPR036638">
    <property type="entry name" value="HLH_DNA-bd_sf"/>
</dbReference>
<evidence type="ECO:0000313" key="12">
    <source>
        <dbReference type="RefSeq" id="XP_014488272.1"/>
    </source>
</evidence>
<evidence type="ECO:0000256" key="3">
    <source>
        <dbReference type="ARBA" id="ARBA00023015"/>
    </source>
</evidence>
<accession>A0A6P3YER3</accession>
<dbReference type="GO" id="GO:0045944">
    <property type="term" value="P:positive regulation of transcription by RNA polymerase II"/>
    <property type="evidence" value="ECO:0007669"/>
    <property type="project" value="UniProtKB-ARBA"/>
</dbReference>
<dbReference type="CDD" id="cd00130">
    <property type="entry name" value="PAS"/>
    <property type="match status" value="2"/>
</dbReference>
<dbReference type="InterPro" id="IPR001067">
    <property type="entry name" value="Nuc_translocat"/>
</dbReference>
<dbReference type="CTD" id="41084"/>
<keyword evidence="3" id="KW-0805">Transcription regulation</keyword>
<keyword evidence="11" id="KW-1185">Reference proteome</keyword>
<dbReference type="AlphaFoldDB" id="A0A6P3YER3"/>
<keyword evidence="2" id="KW-0677">Repeat</keyword>
<dbReference type="RefSeq" id="XP_014488272.1">
    <property type="nucleotide sequence ID" value="XM_014632786.1"/>
</dbReference>
<dbReference type="PROSITE" id="PS50888">
    <property type="entry name" value="BHLH"/>
    <property type="match status" value="1"/>
</dbReference>
<keyword evidence="12" id="KW-0675">Receptor</keyword>
<dbReference type="Pfam" id="PF14598">
    <property type="entry name" value="PAS_11"/>
    <property type="match status" value="1"/>
</dbReference>
<evidence type="ECO:0000256" key="2">
    <source>
        <dbReference type="ARBA" id="ARBA00022737"/>
    </source>
</evidence>
<feature type="compositionally biased region" description="Polar residues" evidence="8">
    <location>
        <begin position="618"/>
        <end position="658"/>
    </location>
</feature>
<dbReference type="GO" id="GO:0005634">
    <property type="term" value="C:nucleus"/>
    <property type="evidence" value="ECO:0007669"/>
    <property type="project" value="UniProtKB-SubCell"/>
</dbReference>
<dbReference type="InterPro" id="IPR013767">
    <property type="entry name" value="PAS_fold"/>
</dbReference>
<evidence type="ECO:0000259" key="9">
    <source>
        <dbReference type="PROSITE" id="PS50112"/>
    </source>
</evidence>
<feature type="region of interest" description="Disordered" evidence="8">
    <location>
        <begin position="1"/>
        <end position="91"/>
    </location>
</feature>
<dbReference type="InterPro" id="IPR035965">
    <property type="entry name" value="PAS-like_dom_sf"/>
</dbReference>
<feature type="compositionally biased region" description="Polar residues" evidence="8">
    <location>
        <begin position="48"/>
        <end position="71"/>
    </location>
</feature>
<dbReference type="PROSITE" id="PS50112">
    <property type="entry name" value="PAS"/>
    <property type="match status" value="2"/>
</dbReference>
<dbReference type="CDD" id="cd18947">
    <property type="entry name" value="bHLH-PAS_ARNT"/>
    <property type="match status" value="1"/>
</dbReference>
<dbReference type="SMART" id="SM00091">
    <property type="entry name" value="PAS"/>
    <property type="match status" value="2"/>
</dbReference>
<feature type="domain" description="PAS" evidence="9">
    <location>
        <begin position="400"/>
        <end position="451"/>
    </location>
</feature>
<feature type="region of interest" description="Disordered" evidence="8">
    <location>
        <begin position="499"/>
        <end position="519"/>
    </location>
</feature>
<feature type="compositionally biased region" description="Polar residues" evidence="8">
    <location>
        <begin position="579"/>
        <end position="604"/>
    </location>
</feature>
<dbReference type="PRINTS" id="PR00785">
    <property type="entry name" value="NCTRNSLOCATR"/>
</dbReference>
<dbReference type="FunFam" id="4.10.280.10:FF:000011">
    <property type="entry name" value="Aryl hydrocarbon receptor nuclear translocator 2"/>
    <property type="match status" value="1"/>
</dbReference>
<dbReference type="Proteomes" id="UP000515204">
    <property type="component" value="Unplaced"/>
</dbReference>
<dbReference type="GO" id="GO:0003700">
    <property type="term" value="F:DNA-binding transcription factor activity"/>
    <property type="evidence" value="ECO:0007669"/>
    <property type="project" value="InterPro"/>
</dbReference>
<evidence type="ECO:0000259" key="10">
    <source>
        <dbReference type="PROSITE" id="PS50888"/>
    </source>
</evidence>
<name>A0A6P3YER3_DINQU</name>
<feature type="region of interest" description="Disordered" evidence="8">
    <location>
        <begin position="570"/>
        <end position="605"/>
    </location>
</feature>
<evidence type="ECO:0000256" key="7">
    <source>
        <dbReference type="ARBA" id="ARBA00073216"/>
    </source>
</evidence>
<evidence type="ECO:0000256" key="6">
    <source>
        <dbReference type="ARBA" id="ARBA00023242"/>
    </source>
</evidence>
<dbReference type="GeneID" id="106751728"/>
<gene>
    <name evidence="12" type="primary">LOC106751728</name>
</gene>
<dbReference type="SUPFAM" id="SSF47459">
    <property type="entry name" value="HLH, helix-loop-helix DNA-binding domain"/>
    <property type="match status" value="1"/>
</dbReference>
<dbReference type="Pfam" id="PF00989">
    <property type="entry name" value="PAS"/>
    <property type="match status" value="1"/>
</dbReference>
<dbReference type="PANTHER" id="PTHR23042">
    <property type="entry name" value="CIRCADIAN PROTEIN CLOCK/ARNT/BMAL/PAS"/>
    <property type="match status" value="1"/>
</dbReference>
<dbReference type="Gene3D" id="3.30.450.20">
    <property type="entry name" value="PAS domain"/>
    <property type="match status" value="2"/>
</dbReference>
<dbReference type="Pfam" id="PF00010">
    <property type="entry name" value="HLH"/>
    <property type="match status" value="1"/>
</dbReference>
<feature type="domain" description="PAS" evidence="9">
    <location>
        <begin position="175"/>
        <end position="246"/>
    </location>
</feature>
<keyword evidence="6" id="KW-0539">Nucleus</keyword>
<keyword evidence="4" id="KW-0238">DNA-binding</keyword>
<dbReference type="GO" id="GO:0003677">
    <property type="term" value="F:DNA binding"/>
    <property type="evidence" value="ECO:0007669"/>
    <property type="project" value="UniProtKB-KW"/>
</dbReference>
<evidence type="ECO:0000256" key="4">
    <source>
        <dbReference type="ARBA" id="ARBA00023125"/>
    </source>
</evidence>
<feature type="domain" description="BHLH" evidence="10">
    <location>
        <begin position="103"/>
        <end position="156"/>
    </location>
</feature>
<comment type="subcellular location">
    <subcellularLocation>
        <location evidence="1">Nucleus</location>
    </subcellularLocation>
</comment>
<evidence type="ECO:0000256" key="1">
    <source>
        <dbReference type="ARBA" id="ARBA00004123"/>
    </source>
</evidence>
<dbReference type="SUPFAM" id="SSF55785">
    <property type="entry name" value="PYP-like sensor domain (PAS domain)"/>
    <property type="match status" value="2"/>
</dbReference>
<dbReference type="KEGG" id="dqu:106751728"/>
<keyword evidence="5" id="KW-0804">Transcription</keyword>
<evidence type="ECO:0000313" key="11">
    <source>
        <dbReference type="Proteomes" id="UP000515204"/>
    </source>
</evidence>
<dbReference type="InterPro" id="IPR000014">
    <property type="entry name" value="PAS"/>
</dbReference>
<dbReference type="GO" id="GO:0005737">
    <property type="term" value="C:cytoplasm"/>
    <property type="evidence" value="ECO:0007669"/>
    <property type="project" value="InterPro"/>
</dbReference>
<dbReference type="Gene3D" id="4.10.280.10">
    <property type="entry name" value="Helix-loop-helix DNA-binding domain"/>
    <property type="match status" value="1"/>
</dbReference>
<evidence type="ECO:0000256" key="8">
    <source>
        <dbReference type="SAM" id="MobiDB-lite"/>
    </source>
</evidence>
<evidence type="ECO:0000256" key="5">
    <source>
        <dbReference type="ARBA" id="ARBA00023163"/>
    </source>
</evidence>